<sequence length="1200" mass="135930">MGEIMSQVKQGLLSVIIIKEKGIWLDNSLSQRGQGTQDDLGILVGHDTQTTMPINAAFQSDDLDAFDSDRHEALGAQAVLMANLSSYDSDVIFETESAHVQNNTSFDQQNAMIMSVFDAVSDQVAKCTIDNLKHKELDASLTAELERYKERVKTFEQILNVDLRSREKLIDSQLDDMIRNKTQRIKPTLYDGSMISKKHDVISVMDEEETLIFDKVVKVRTTPDAITEGSWGFEHTKAVFNQEIIPFNKTLRDLFKDIDNGLHSELNEMKTIFNQMGTAVEKYIVHICLNSLATLTNCAKMEKDYIDKYSENLVLKAELAKKEQMIEKKIFNEVVLRCSRLENRNVNLELKLQHQKESFLHNRPLNNQNAPEILEIFKINEWQAKLVAKDVSFANLRKHIESLKGKNVVEKAAQPNNAKELVKHARELRPLDSDLDSVYKYAKQIQEVLVYVTATCLSLPKPSEKLVTITPLNKNRKVRWKPTGRTFILAGNTCPLSRITSTKVEPLKETTSKAITNHNPEIKIYCRKIKVVKSVDLSSEPTILGSRPSNISEPNQHWGSTILNSPSTSLIAKIMGYGDYKLGNVTILRVNYVEGLGHNFFFVGQFNDSNLKVIFQKHTCHVRNLDGTDLIYGSRDTNLYTISLGDILHSSLICLLSKASKTKSWLWHRWLSHLNFGTLNQLAKQGLVRGLPKLKFEKDHLCLACSLGKSKKPMHVESINGKKYILLIIDDYSRFTWVKFLRSKDGAPEVIIKCLKQIQGRLNAHVPNVRTDNRPEFVNQTLRDYYEKLSSGPAPKLMASEQFSSGPASQLMTLGTISSGLEPNHIPQPPYVPTTKNDWDLLFEPMFDEYFNPPPIHLRQPLLLQLMFDEYFNPPPSSVSLVQAAVALRPIDPASSPSSTTIDQDAPSKSNPSTQEQEQSPIISQGVEESPKTPHFHDDPLHEPLHEDSTSLGSSSNVWSSHTPLELLVARIEAICIFIANAANKNMTIYQMDVKIAFLNDELREEVYVSQPEGYVDKDNPNHMYNLKKALYGLKQAPYACRPDLVFAVCMCAWYQAKHTVKHLHAVKRIFRYLKGTINMGLWYSKDTAITLTAYANADHVGCQDSRRNTSGSAQFLGDKLVSWSLKKQKNTAISSTKADYISLSGCCAQIMWMRSQLTDVRYHFIKEQVENGVVELYFVRTEYQLADIFTKALKKDFTS</sequence>
<reference evidence="3" key="2">
    <citation type="submission" date="2022-01" db="EMBL/GenBank/DDBJ databases">
        <authorList>
            <person name="Yamashiro T."/>
            <person name="Shiraishi A."/>
            <person name="Satake H."/>
            <person name="Nakayama K."/>
        </authorList>
    </citation>
    <scope>NUCLEOTIDE SEQUENCE</scope>
</reference>
<keyword evidence="4" id="KW-1185">Reference proteome</keyword>
<reference evidence="3" key="1">
    <citation type="journal article" date="2022" name="Int. J. Mol. Sci.">
        <title>Draft Genome of Tanacetum Coccineum: Genomic Comparison of Closely Related Tanacetum-Family Plants.</title>
        <authorList>
            <person name="Yamashiro T."/>
            <person name="Shiraishi A."/>
            <person name="Nakayama K."/>
            <person name="Satake H."/>
        </authorList>
    </citation>
    <scope>NUCLEOTIDE SEQUENCE</scope>
</reference>
<dbReference type="PANTHER" id="PTHR11439">
    <property type="entry name" value="GAG-POL-RELATED RETROTRANSPOSON"/>
    <property type="match status" value="1"/>
</dbReference>
<proteinExistence type="predicted"/>
<feature type="region of interest" description="Disordered" evidence="1">
    <location>
        <begin position="892"/>
        <end position="956"/>
    </location>
</feature>
<dbReference type="InterPro" id="IPR013103">
    <property type="entry name" value="RVT_2"/>
</dbReference>
<dbReference type="EMBL" id="BQNB010017398">
    <property type="protein sequence ID" value="GJT62706.1"/>
    <property type="molecule type" value="Genomic_DNA"/>
</dbReference>
<evidence type="ECO:0000259" key="2">
    <source>
        <dbReference type="PROSITE" id="PS50994"/>
    </source>
</evidence>
<evidence type="ECO:0000313" key="4">
    <source>
        <dbReference type="Proteomes" id="UP001151760"/>
    </source>
</evidence>
<dbReference type="InterPro" id="IPR025724">
    <property type="entry name" value="GAG-pre-integrase_dom"/>
</dbReference>
<dbReference type="InterPro" id="IPR001584">
    <property type="entry name" value="Integrase_cat-core"/>
</dbReference>
<feature type="compositionally biased region" description="Polar residues" evidence="1">
    <location>
        <begin position="895"/>
        <end position="923"/>
    </location>
</feature>
<feature type="compositionally biased region" description="Basic and acidic residues" evidence="1">
    <location>
        <begin position="929"/>
        <end position="949"/>
    </location>
</feature>
<gene>
    <name evidence="3" type="ORF">Tco_1006239</name>
</gene>
<evidence type="ECO:0000313" key="3">
    <source>
        <dbReference type="EMBL" id="GJT62706.1"/>
    </source>
</evidence>
<dbReference type="CDD" id="cd09272">
    <property type="entry name" value="RNase_HI_RT_Ty1"/>
    <property type="match status" value="1"/>
</dbReference>
<feature type="domain" description="Integrase catalytic" evidence="2">
    <location>
        <begin position="688"/>
        <end position="789"/>
    </location>
</feature>
<comment type="caution">
    <text evidence="3">The sequence shown here is derived from an EMBL/GenBank/DDBJ whole genome shotgun (WGS) entry which is preliminary data.</text>
</comment>
<name>A0ABQ5FH08_9ASTR</name>
<dbReference type="Pfam" id="PF13976">
    <property type="entry name" value="gag_pre-integrs"/>
    <property type="match status" value="1"/>
</dbReference>
<dbReference type="PANTHER" id="PTHR11439:SF509">
    <property type="entry name" value="RNA-DIRECTED DNA POLYMERASE"/>
    <property type="match status" value="1"/>
</dbReference>
<organism evidence="3 4">
    <name type="scientific">Tanacetum coccineum</name>
    <dbReference type="NCBI Taxonomy" id="301880"/>
    <lineage>
        <taxon>Eukaryota</taxon>
        <taxon>Viridiplantae</taxon>
        <taxon>Streptophyta</taxon>
        <taxon>Embryophyta</taxon>
        <taxon>Tracheophyta</taxon>
        <taxon>Spermatophyta</taxon>
        <taxon>Magnoliopsida</taxon>
        <taxon>eudicotyledons</taxon>
        <taxon>Gunneridae</taxon>
        <taxon>Pentapetalae</taxon>
        <taxon>asterids</taxon>
        <taxon>campanulids</taxon>
        <taxon>Asterales</taxon>
        <taxon>Asteraceae</taxon>
        <taxon>Asteroideae</taxon>
        <taxon>Anthemideae</taxon>
        <taxon>Anthemidinae</taxon>
        <taxon>Tanacetum</taxon>
    </lineage>
</organism>
<dbReference type="Pfam" id="PF07727">
    <property type="entry name" value="RVT_2"/>
    <property type="match status" value="1"/>
</dbReference>
<dbReference type="InterPro" id="IPR012337">
    <property type="entry name" value="RNaseH-like_sf"/>
</dbReference>
<dbReference type="SUPFAM" id="SSF53098">
    <property type="entry name" value="Ribonuclease H-like"/>
    <property type="match status" value="1"/>
</dbReference>
<accession>A0ABQ5FH08</accession>
<dbReference type="Gene3D" id="3.30.420.10">
    <property type="entry name" value="Ribonuclease H-like superfamily/Ribonuclease H"/>
    <property type="match status" value="1"/>
</dbReference>
<dbReference type="PROSITE" id="PS50994">
    <property type="entry name" value="INTEGRASE"/>
    <property type="match status" value="1"/>
</dbReference>
<dbReference type="InterPro" id="IPR036397">
    <property type="entry name" value="RNaseH_sf"/>
</dbReference>
<protein>
    <submittedName>
        <fullName evidence="3">Retrovirus-related pol polyprotein from transposon TNT 1-94</fullName>
    </submittedName>
</protein>
<dbReference type="Proteomes" id="UP001151760">
    <property type="component" value="Unassembled WGS sequence"/>
</dbReference>
<evidence type="ECO:0000256" key="1">
    <source>
        <dbReference type="SAM" id="MobiDB-lite"/>
    </source>
</evidence>